<protein>
    <submittedName>
        <fullName evidence="2">Glycosyltransferase family 1 protein</fullName>
    </submittedName>
</protein>
<dbReference type="OrthoDB" id="9802525at2"/>
<evidence type="ECO:0000259" key="1">
    <source>
        <dbReference type="Pfam" id="PF00534"/>
    </source>
</evidence>
<sequence>MGSRSQTLVFDPIPFKGGSKIATSDALNLCDRKNCEFIILTVDPAYWQATELCADNDVRVAKLWHVAWLMKHHHGYLYWLNQGLLLIQLLFSLLRFGHIHQVVGASGPGIDMPIYLARRLFTYRVTQLIHGNVGRSRSIGYCLAQAEAVFYLPSTEQSLLAALECYLAHATGVSDSRVLAKYYLNSSSYQSFINGLPHARWPTQAQQDLPICFWAASLLKWKGLDLFVEALKECSRFKPVSANICFIRPKDTCLPISEAPINIRHIKWYDDPVDLDAIRAQSNIFISTSQKEPFGLSILEALAAGMCVIIPQDGAFWDNELTHDQDCIKYQPDDVHSLVNALLYATNDASVLNRCQANALQTAEQYKAEYRYLRLAQHINSDTVTPVIHICE</sequence>
<proteinExistence type="predicted"/>
<evidence type="ECO:0000313" key="3">
    <source>
        <dbReference type="Proteomes" id="UP000297753"/>
    </source>
</evidence>
<dbReference type="RefSeq" id="WP_134834803.1">
    <property type="nucleotide sequence ID" value="NZ_SATR01000007.1"/>
</dbReference>
<dbReference type="EMBL" id="SATR01000007">
    <property type="protein sequence ID" value="TFH92354.1"/>
    <property type="molecule type" value="Genomic_DNA"/>
</dbReference>
<comment type="caution">
    <text evidence="2">The sequence shown here is derived from an EMBL/GenBank/DDBJ whole genome shotgun (WGS) entry which is preliminary data.</text>
</comment>
<dbReference type="Pfam" id="PF00534">
    <property type="entry name" value="Glycos_transf_1"/>
    <property type="match status" value="1"/>
</dbReference>
<gene>
    <name evidence="2" type="ORF">ELS82_06720</name>
</gene>
<name>A0A4Y8WHR3_9VIBR</name>
<dbReference type="CDD" id="cd03801">
    <property type="entry name" value="GT4_PimA-like"/>
    <property type="match status" value="1"/>
</dbReference>
<dbReference type="Proteomes" id="UP000297753">
    <property type="component" value="Unassembled WGS sequence"/>
</dbReference>
<feature type="domain" description="Glycosyl transferase family 1" evidence="1">
    <location>
        <begin position="201"/>
        <end position="359"/>
    </location>
</feature>
<dbReference type="SUPFAM" id="SSF53756">
    <property type="entry name" value="UDP-Glycosyltransferase/glycogen phosphorylase"/>
    <property type="match status" value="1"/>
</dbReference>
<dbReference type="GO" id="GO:0016757">
    <property type="term" value="F:glycosyltransferase activity"/>
    <property type="evidence" value="ECO:0007669"/>
    <property type="project" value="InterPro"/>
</dbReference>
<dbReference type="Gene3D" id="3.40.50.2000">
    <property type="entry name" value="Glycogen Phosphorylase B"/>
    <property type="match status" value="1"/>
</dbReference>
<accession>A0A4Y8WHR3</accession>
<organism evidence="2 3">
    <name type="scientific">Vibrio ouci</name>
    <dbReference type="NCBI Taxonomy" id="2499078"/>
    <lineage>
        <taxon>Bacteria</taxon>
        <taxon>Pseudomonadati</taxon>
        <taxon>Pseudomonadota</taxon>
        <taxon>Gammaproteobacteria</taxon>
        <taxon>Vibrionales</taxon>
        <taxon>Vibrionaceae</taxon>
        <taxon>Vibrio</taxon>
    </lineage>
</organism>
<keyword evidence="3" id="KW-1185">Reference proteome</keyword>
<reference evidence="2 3" key="1">
    <citation type="submission" date="2019-01" db="EMBL/GenBank/DDBJ databases">
        <title>Vibrio BEI176 sp. nov, a marine bacterium isolated from China: eastern marignal seas.</title>
        <authorList>
            <person name="Li B."/>
        </authorList>
    </citation>
    <scope>NUCLEOTIDE SEQUENCE [LARGE SCALE GENOMIC DNA]</scope>
    <source>
        <strain evidence="2 3">BEI176</strain>
    </source>
</reference>
<dbReference type="AlphaFoldDB" id="A0A4Y8WHR3"/>
<evidence type="ECO:0000313" key="2">
    <source>
        <dbReference type="EMBL" id="TFH92354.1"/>
    </source>
</evidence>
<keyword evidence="2" id="KW-0808">Transferase</keyword>
<dbReference type="InterPro" id="IPR001296">
    <property type="entry name" value="Glyco_trans_1"/>
</dbReference>